<gene>
    <name evidence="7" type="ORF">LH29_19025</name>
</gene>
<evidence type="ECO:0000256" key="5">
    <source>
        <dbReference type="SAM" id="Coils"/>
    </source>
</evidence>
<keyword evidence="2 6" id="KW-0812">Transmembrane</keyword>
<feature type="coiled-coil region" evidence="5">
    <location>
        <begin position="218"/>
        <end position="266"/>
    </location>
</feature>
<evidence type="ECO:0000256" key="3">
    <source>
        <dbReference type="ARBA" id="ARBA00022989"/>
    </source>
</evidence>
<proteinExistence type="predicted"/>
<dbReference type="AlphaFoldDB" id="A0A0D8J7Z5"/>
<dbReference type="GO" id="GO:0016020">
    <property type="term" value="C:membrane"/>
    <property type="evidence" value="ECO:0007669"/>
    <property type="project" value="UniProtKB-SubCell"/>
</dbReference>
<evidence type="ECO:0000313" key="8">
    <source>
        <dbReference type="Proteomes" id="UP000032544"/>
    </source>
</evidence>
<keyword evidence="3 6" id="KW-1133">Transmembrane helix</keyword>
<dbReference type="EMBL" id="JRHC01000005">
    <property type="protein sequence ID" value="KJF42631.1"/>
    <property type="molecule type" value="Genomic_DNA"/>
</dbReference>
<comment type="subcellular location">
    <subcellularLocation>
        <location evidence="1">Membrane</location>
        <topology evidence="1">Single-pass membrane protein</topology>
    </subcellularLocation>
</comment>
<name>A0A0D8J7Z5_9BACT</name>
<evidence type="ECO:0008006" key="9">
    <source>
        <dbReference type="Google" id="ProtNLM"/>
    </source>
</evidence>
<protein>
    <recommendedName>
        <fullName evidence="9">Membrane fusion protein biotin-lipoyl like domain-containing protein</fullName>
    </recommendedName>
</protein>
<keyword evidence="4 6" id="KW-0472">Membrane</keyword>
<evidence type="ECO:0000313" key="7">
    <source>
        <dbReference type="EMBL" id="KJF42631.1"/>
    </source>
</evidence>
<evidence type="ECO:0000256" key="2">
    <source>
        <dbReference type="ARBA" id="ARBA00022692"/>
    </source>
</evidence>
<evidence type="ECO:0000256" key="1">
    <source>
        <dbReference type="ARBA" id="ARBA00004167"/>
    </source>
</evidence>
<dbReference type="PANTHER" id="PTHR30386:SF26">
    <property type="entry name" value="TRANSPORT PROTEIN COMB"/>
    <property type="match status" value="1"/>
</dbReference>
<evidence type="ECO:0000256" key="4">
    <source>
        <dbReference type="ARBA" id="ARBA00023136"/>
    </source>
</evidence>
<dbReference type="PRINTS" id="PR01490">
    <property type="entry name" value="RTXTOXIND"/>
</dbReference>
<dbReference type="InterPro" id="IPR050739">
    <property type="entry name" value="MFP"/>
</dbReference>
<dbReference type="STRING" id="1544798.LH29_19025"/>
<dbReference type="Proteomes" id="UP000032544">
    <property type="component" value="Unassembled WGS sequence"/>
</dbReference>
<dbReference type="Gene3D" id="2.40.50.100">
    <property type="match status" value="1"/>
</dbReference>
<organism evidence="7 8">
    <name type="scientific">Draconibacterium sediminis</name>
    <dbReference type="NCBI Taxonomy" id="1544798"/>
    <lineage>
        <taxon>Bacteria</taxon>
        <taxon>Pseudomonadati</taxon>
        <taxon>Bacteroidota</taxon>
        <taxon>Bacteroidia</taxon>
        <taxon>Marinilabiliales</taxon>
        <taxon>Prolixibacteraceae</taxon>
        <taxon>Draconibacterium</taxon>
    </lineage>
</organism>
<sequence>MADDKKIELRSGEVQEILGGVPSRIVRYGILVFVAIFSLIIIFSFIFYYPDILRSNIVVTTENPPATLVARATGKIEKLFVEDKDHVTAGQTIALIENPADYTDVLELEQMISTVQPAFDTLNFSVSQRFNKSLQLGAVQEYYSQFLTRYEELNEFYQRNYYILKEESYKEQLKNARILYDRLWEQKVAVDKEYQIKQRNYERQKKLLAGEVVSSTVLEQAESEMLSKKSELDGIRSTLAERQMGISELDQKIIENEKEYRDFKIQYESALIEAFNNLKSQASNWFLTYVLRSPIDGVVTFNKFYAENQNITEGDRVLTIVPEDVGEVIGKVELPVRGSGKVKEGLDVNVKFDNYPYMEYGLVRGKVKSVSLVPEDSFYMVEITFPNGLVTNYDNKLQMQSQLMGQAEIITEDLRLIQRIFNPLKSLWKERIKQ</sequence>
<comment type="caution">
    <text evidence="7">The sequence shown here is derived from an EMBL/GenBank/DDBJ whole genome shotgun (WGS) entry which is preliminary data.</text>
</comment>
<keyword evidence="8" id="KW-1185">Reference proteome</keyword>
<evidence type="ECO:0000256" key="6">
    <source>
        <dbReference type="SAM" id="Phobius"/>
    </source>
</evidence>
<keyword evidence="5" id="KW-0175">Coiled coil</keyword>
<dbReference type="RefSeq" id="WP_045032493.1">
    <property type="nucleotide sequence ID" value="NZ_JRHC01000005.1"/>
</dbReference>
<reference evidence="7 8" key="1">
    <citation type="submission" date="2014-09" db="EMBL/GenBank/DDBJ databases">
        <title>Draft Genome Sequence of Draconibacterium sp. JN14CK-3.</title>
        <authorList>
            <person name="Dong C."/>
            <person name="Lai Q."/>
            <person name="Shao Z."/>
        </authorList>
    </citation>
    <scope>NUCLEOTIDE SEQUENCE [LARGE SCALE GENOMIC DNA]</scope>
    <source>
        <strain evidence="7 8">JN14CK-3</strain>
    </source>
</reference>
<accession>A0A0D8J7Z5</accession>
<dbReference type="PATRIC" id="fig|1544798.3.peg.3977"/>
<feature type="transmembrane region" description="Helical" evidence="6">
    <location>
        <begin position="28"/>
        <end position="49"/>
    </location>
</feature>
<dbReference type="OrthoDB" id="7057889at2"/>
<dbReference type="PANTHER" id="PTHR30386">
    <property type="entry name" value="MEMBRANE FUSION SUBUNIT OF EMRAB-TOLC MULTIDRUG EFFLUX PUMP"/>
    <property type="match status" value="1"/>
</dbReference>